<evidence type="ECO:0000256" key="9">
    <source>
        <dbReference type="SAM" id="Coils"/>
    </source>
</evidence>
<dbReference type="GO" id="GO:0003729">
    <property type="term" value="F:mRNA binding"/>
    <property type="evidence" value="ECO:0007669"/>
    <property type="project" value="EnsemblPlants"/>
</dbReference>
<gene>
    <name evidence="11" type="ORF">CBR_g36656</name>
</gene>
<dbReference type="InterPro" id="IPR009027">
    <property type="entry name" value="Ribosomal_bL9/RNase_H1_N"/>
</dbReference>
<dbReference type="EMBL" id="BFEA01000426">
    <property type="protein sequence ID" value="GBG83038.1"/>
    <property type="molecule type" value="Genomic_DNA"/>
</dbReference>
<dbReference type="GO" id="GO:0006412">
    <property type="term" value="P:translation"/>
    <property type="evidence" value="ECO:0007669"/>
    <property type="project" value="InterPro"/>
</dbReference>
<evidence type="ECO:0000256" key="3">
    <source>
        <dbReference type="ARBA" id="ARBA00022884"/>
    </source>
</evidence>
<evidence type="ECO:0000256" key="5">
    <source>
        <dbReference type="ARBA" id="ARBA00023274"/>
    </source>
</evidence>
<reference evidence="11 12" key="1">
    <citation type="journal article" date="2018" name="Cell">
        <title>The Chara Genome: Secondary Complexity and Implications for Plant Terrestrialization.</title>
        <authorList>
            <person name="Nishiyama T."/>
            <person name="Sakayama H."/>
            <person name="Vries J.D."/>
            <person name="Buschmann H."/>
            <person name="Saint-Marcoux D."/>
            <person name="Ullrich K.K."/>
            <person name="Haas F.B."/>
            <person name="Vanderstraeten L."/>
            <person name="Becker D."/>
            <person name="Lang D."/>
            <person name="Vosolsobe S."/>
            <person name="Rombauts S."/>
            <person name="Wilhelmsson P.K.I."/>
            <person name="Janitza P."/>
            <person name="Kern R."/>
            <person name="Heyl A."/>
            <person name="Rumpler F."/>
            <person name="Villalobos L.I.A.C."/>
            <person name="Clay J.M."/>
            <person name="Skokan R."/>
            <person name="Toyoda A."/>
            <person name="Suzuki Y."/>
            <person name="Kagoshima H."/>
            <person name="Schijlen E."/>
            <person name="Tajeshwar N."/>
            <person name="Catarino B."/>
            <person name="Hetherington A.J."/>
            <person name="Saltykova A."/>
            <person name="Bonnot C."/>
            <person name="Breuninger H."/>
            <person name="Symeonidi A."/>
            <person name="Radhakrishnan G.V."/>
            <person name="Van Nieuwerburgh F."/>
            <person name="Deforce D."/>
            <person name="Chang C."/>
            <person name="Karol K.G."/>
            <person name="Hedrich R."/>
            <person name="Ulvskov P."/>
            <person name="Glockner G."/>
            <person name="Delwiche C.F."/>
            <person name="Petrasek J."/>
            <person name="Van de Peer Y."/>
            <person name="Friml J."/>
            <person name="Beilby M."/>
            <person name="Dolan L."/>
            <person name="Kohara Y."/>
            <person name="Sugano S."/>
            <person name="Fujiyama A."/>
            <person name="Delaux P.-M."/>
            <person name="Quint M."/>
            <person name="TheiBen G."/>
            <person name="Hagemann M."/>
            <person name="Harholt J."/>
            <person name="Dunand C."/>
            <person name="Zachgo S."/>
            <person name="Langdale J."/>
            <person name="Maumus F."/>
            <person name="Straeten D.V.D."/>
            <person name="Gould S.B."/>
            <person name="Rensing S.A."/>
        </authorList>
    </citation>
    <scope>NUCLEOTIDE SEQUENCE [LARGE SCALE GENOMIC DNA]</scope>
    <source>
        <strain evidence="11 12">S276</strain>
    </source>
</reference>
<keyword evidence="3" id="KW-0694">RNA-binding</keyword>
<sequence length="217" mass="23976">MATLAAVSSSAASSAVALRNFEGLRPAAQQPNQRVDHCFEVPAAAVSSGRSTPGLPLIVAQKKVQKKQQIILTKSMDKLGKEGDLVTVKPGYFRNYLYPYGMAKVATAQVLKQIQLAREREEAEKKRVRDEAESIRMQFNTIGGFIVRRKQGKGKSIFGSVTSQDIVDIIRAQTKREIDKKSVTMPEDIREVGQYVCEIKLHPEVVADVKFTVVGTK</sequence>
<feature type="coiled-coil region" evidence="9">
    <location>
        <begin position="111"/>
        <end position="138"/>
    </location>
</feature>
<keyword evidence="9" id="KW-0175">Coiled coil</keyword>
<dbReference type="GO" id="GO:1990904">
    <property type="term" value="C:ribonucleoprotein complex"/>
    <property type="evidence" value="ECO:0007669"/>
    <property type="project" value="UniProtKB-KW"/>
</dbReference>
<dbReference type="PANTHER" id="PTHR21368">
    <property type="entry name" value="50S RIBOSOMAL PROTEIN L9"/>
    <property type="match status" value="1"/>
</dbReference>
<dbReference type="Pfam" id="PF01281">
    <property type="entry name" value="Ribosomal_L9_N"/>
    <property type="match status" value="1"/>
</dbReference>
<dbReference type="AlphaFoldDB" id="A0A388LL38"/>
<dbReference type="NCBIfam" id="TIGR00158">
    <property type="entry name" value="L9"/>
    <property type="match status" value="1"/>
</dbReference>
<evidence type="ECO:0000256" key="7">
    <source>
        <dbReference type="ARBA" id="ARBA00035193"/>
    </source>
</evidence>
<evidence type="ECO:0000256" key="2">
    <source>
        <dbReference type="ARBA" id="ARBA00022730"/>
    </source>
</evidence>
<dbReference type="SUPFAM" id="SSF55658">
    <property type="entry name" value="L9 N-domain-like"/>
    <property type="match status" value="1"/>
</dbReference>
<dbReference type="HAMAP" id="MF_00503">
    <property type="entry name" value="Ribosomal_bL9"/>
    <property type="match status" value="1"/>
</dbReference>
<organism evidence="11 12">
    <name type="scientific">Chara braunii</name>
    <name type="common">Braun's stonewort</name>
    <dbReference type="NCBI Taxonomy" id="69332"/>
    <lineage>
        <taxon>Eukaryota</taxon>
        <taxon>Viridiplantae</taxon>
        <taxon>Streptophyta</taxon>
        <taxon>Charophyceae</taxon>
        <taxon>Charales</taxon>
        <taxon>Characeae</taxon>
        <taxon>Chara</taxon>
    </lineage>
</organism>
<dbReference type="InterPro" id="IPR020070">
    <property type="entry name" value="Ribosomal_bL9_N"/>
</dbReference>
<name>A0A388LL38_CHABU</name>
<evidence type="ECO:0000256" key="8">
    <source>
        <dbReference type="ARBA" id="ARBA00035427"/>
    </source>
</evidence>
<accession>A0A388LL38</accession>
<evidence type="ECO:0000313" key="11">
    <source>
        <dbReference type="EMBL" id="GBG83038.1"/>
    </source>
</evidence>
<dbReference type="Gramene" id="GBG83038">
    <property type="protein sequence ID" value="GBG83038"/>
    <property type="gene ID" value="CBR_g36656"/>
</dbReference>
<dbReference type="GO" id="GO:0005840">
    <property type="term" value="C:ribosome"/>
    <property type="evidence" value="ECO:0007669"/>
    <property type="project" value="UniProtKB-KW"/>
</dbReference>
<dbReference type="InterPro" id="IPR020594">
    <property type="entry name" value="Ribosomal_bL9_bac/chp"/>
</dbReference>
<keyword evidence="5" id="KW-0687">Ribonucleoprotein</keyword>
<dbReference type="InterPro" id="IPR020069">
    <property type="entry name" value="Ribosomal_bL9_C"/>
</dbReference>
<evidence type="ECO:0000313" key="12">
    <source>
        <dbReference type="Proteomes" id="UP000265515"/>
    </source>
</evidence>
<dbReference type="OrthoDB" id="5555409at2759"/>
<dbReference type="InterPro" id="IPR036791">
    <property type="entry name" value="Ribosomal_bL9_C_sf"/>
</dbReference>
<dbReference type="GO" id="GO:0019843">
    <property type="term" value="F:rRNA binding"/>
    <property type="evidence" value="ECO:0007669"/>
    <property type="project" value="UniProtKB-KW"/>
</dbReference>
<feature type="domain" description="Ribosomal protein L9" evidence="10">
    <location>
        <begin position="80"/>
        <end position="107"/>
    </location>
</feature>
<dbReference type="Gene3D" id="3.40.5.10">
    <property type="entry name" value="Ribosomal protein L9, N-terminal domain"/>
    <property type="match status" value="1"/>
</dbReference>
<evidence type="ECO:0000256" key="4">
    <source>
        <dbReference type="ARBA" id="ARBA00022980"/>
    </source>
</evidence>
<dbReference type="InterPro" id="IPR036935">
    <property type="entry name" value="Ribosomal_bL9_N_sf"/>
</dbReference>
<proteinExistence type="inferred from homology"/>
<keyword evidence="12" id="KW-1185">Reference proteome</keyword>
<dbReference type="GO" id="GO:0003735">
    <property type="term" value="F:structural constituent of ribosome"/>
    <property type="evidence" value="ECO:0007669"/>
    <property type="project" value="InterPro"/>
</dbReference>
<dbReference type="Proteomes" id="UP000265515">
    <property type="component" value="Unassembled WGS sequence"/>
</dbReference>
<keyword evidence="4" id="KW-0689">Ribosomal protein</keyword>
<evidence type="ECO:0000256" key="1">
    <source>
        <dbReference type="ARBA" id="ARBA00010605"/>
    </source>
</evidence>
<dbReference type="Gene3D" id="3.10.430.100">
    <property type="entry name" value="Ribosomal protein L9, C-terminal domain"/>
    <property type="match status" value="1"/>
</dbReference>
<dbReference type="OMA" id="FAIRWTK"/>
<dbReference type="SUPFAM" id="SSF55653">
    <property type="entry name" value="Ribosomal protein L9 C-domain"/>
    <property type="match status" value="1"/>
</dbReference>
<evidence type="ECO:0000256" key="6">
    <source>
        <dbReference type="ARBA" id="ARBA00031047"/>
    </source>
</evidence>
<dbReference type="STRING" id="69332.A0A388LL38"/>
<dbReference type="InterPro" id="IPR000244">
    <property type="entry name" value="Ribosomal_bL9"/>
</dbReference>
<dbReference type="PROSITE" id="PS00651">
    <property type="entry name" value="RIBOSOMAL_L9"/>
    <property type="match status" value="1"/>
</dbReference>
<comment type="similarity">
    <text evidence="1">Belongs to the bacterial ribosomal protein bL9 family.</text>
</comment>
<dbReference type="Pfam" id="PF03948">
    <property type="entry name" value="Ribosomal_L9_C"/>
    <property type="match status" value="1"/>
</dbReference>
<comment type="caution">
    <text evidence="11">The sequence shown here is derived from an EMBL/GenBank/DDBJ whole genome shotgun (WGS) entry which is preliminary data.</text>
</comment>
<evidence type="ECO:0000259" key="10">
    <source>
        <dbReference type="PROSITE" id="PS00651"/>
    </source>
</evidence>
<keyword evidence="2" id="KW-0699">rRNA-binding</keyword>
<protein>
    <recommendedName>
        <fullName evidence="7">Large ribosomal subunit protein bL9c</fullName>
    </recommendedName>
    <alternativeName>
        <fullName evidence="8">50S ribosomal protein L9, chloroplastic</fullName>
    </alternativeName>
    <alternativeName>
        <fullName evidence="6">CL9</fullName>
    </alternativeName>
</protein>